<sequence length="376" mass="39063">MTIEANDPAISIASEKPASLRPVLEWIARQVEPIVIGLAAILIGLALFSLFILVVGKSPATLFQLMYTGGFGSWFSVQNSLSRAAPLLLTALCVALPARLGLVIIGGEGAVVLGGVAAAAMALPLAGAAPVFLSLILMSIASMVVGGIWIGLAGFLRHYRGVNETISSLLLSYIAIALMNQFVEGLLRDPASLNKPSTKPLPAEYMLGNIPGMDVHWGLVVGILACIVSWIVIEATSYGFAARIAGGNVRAAQIQGLAVGKLIVGFTALAGGFAGLAGMIEVAAVQGSANASLAAGYGYTGILVAFLARHNPLAIIPVAILLGGIDASGGLIQRRMGLPDATVLVLQGTLFIVILFCETFYGRFKVFNPDLWKRSL</sequence>
<feature type="transmembrane region" description="Helical" evidence="6">
    <location>
        <begin position="135"/>
        <end position="156"/>
    </location>
</feature>
<evidence type="ECO:0000256" key="1">
    <source>
        <dbReference type="ARBA" id="ARBA00004651"/>
    </source>
</evidence>
<reference evidence="7 8" key="1">
    <citation type="submission" date="2020-08" db="EMBL/GenBank/DDBJ databases">
        <title>Genomic Encyclopedia of Type Strains, Phase IV (KMG-V): Genome sequencing to study the core and pangenomes of soil and plant-associated prokaryotes.</title>
        <authorList>
            <person name="Whitman W."/>
        </authorList>
    </citation>
    <scope>NUCLEOTIDE SEQUENCE [LARGE SCALE GENOMIC DNA]</scope>
    <source>
        <strain evidence="7 8">SEMIA 402</strain>
    </source>
</reference>
<feature type="transmembrane region" description="Helical" evidence="6">
    <location>
        <begin position="34"/>
        <end position="56"/>
    </location>
</feature>
<feature type="transmembrane region" description="Helical" evidence="6">
    <location>
        <begin position="291"/>
        <end position="308"/>
    </location>
</feature>
<keyword evidence="4 6" id="KW-1133">Transmembrane helix</keyword>
<gene>
    <name evidence="7" type="ORF">GGE12_001339</name>
</gene>
<keyword evidence="2" id="KW-1003">Cell membrane</keyword>
<dbReference type="AlphaFoldDB" id="A0A7W6RKP8"/>
<dbReference type="GO" id="GO:0022857">
    <property type="term" value="F:transmembrane transporter activity"/>
    <property type="evidence" value="ECO:0007669"/>
    <property type="project" value="InterPro"/>
</dbReference>
<name>A0A7W6RKP8_9HYPH</name>
<evidence type="ECO:0000256" key="3">
    <source>
        <dbReference type="ARBA" id="ARBA00022692"/>
    </source>
</evidence>
<dbReference type="CDD" id="cd06580">
    <property type="entry name" value="TM_PBP1_transp_TpRbsC_like"/>
    <property type="match status" value="1"/>
</dbReference>
<feature type="transmembrane region" description="Helical" evidence="6">
    <location>
        <begin position="262"/>
        <end position="285"/>
    </location>
</feature>
<evidence type="ECO:0000313" key="8">
    <source>
        <dbReference type="Proteomes" id="UP000533641"/>
    </source>
</evidence>
<dbReference type="PANTHER" id="PTHR47089:SF1">
    <property type="entry name" value="GUANOSINE ABC TRANSPORTER PERMEASE PROTEIN NUPP"/>
    <property type="match status" value="1"/>
</dbReference>
<feature type="transmembrane region" description="Helical" evidence="6">
    <location>
        <begin position="84"/>
        <end position="102"/>
    </location>
</feature>
<dbReference type="Pfam" id="PF02653">
    <property type="entry name" value="BPD_transp_2"/>
    <property type="match status" value="1"/>
</dbReference>
<protein>
    <submittedName>
        <fullName evidence="7">Simple sugar transport system permease protein</fullName>
    </submittedName>
</protein>
<feature type="transmembrane region" description="Helical" evidence="6">
    <location>
        <begin position="344"/>
        <end position="364"/>
    </location>
</feature>
<feature type="transmembrane region" description="Helical" evidence="6">
    <location>
        <begin position="109"/>
        <end position="129"/>
    </location>
</feature>
<comment type="caution">
    <text evidence="7">The sequence shown here is derived from an EMBL/GenBank/DDBJ whole genome shotgun (WGS) entry which is preliminary data.</text>
</comment>
<keyword evidence="5 6" id="KW-0472">Membrane</keyword>
<accession>A0A7W6RKP8</accession>
<dbReference type="InterPro" id="IPR001851">
    <property type="entry name" value="ABC_transp_permease"/>
</dbReference>
<dbReference type="Proteomes" id="UP000533641">
    <property type="component" value="Unassembled WGS sequence"/>
</dbReference>
<evidence type="ECO:0000256" key="6">
    <source>
        <dbReference type="SAM" id="Phobius"/>
    </source>
</evidence>
<dbReference type="EMBL" id="JACIGM010000002">
    <property type="protein sequence ID" value="MBB4273585.1"/>
    <property type="molecule type" value="Genomic_DNA"/>
</dbReference>
<keyword evidence="3 6" id="KW-0812">Transmembrane</keyword>
<organism evidence="7 8">
    <name type="scientific">Rhizobium mongolense</name>
    <dbReference type="NCBI Taxonomy" id="57676"/>
    <lineage>
        <taxon>Bacteria</taxon>
        <taxon>Pseudomonadati</taxon>
        <taxon>Pseudomonadota</taxon>
        <taxon>Alphaproteobacteria</taxon>
        <taxon>Hyphomicrobiales</taxon>
        <taxon>Rhizobiaceae</taxon>
        <taxon>Rhizobium/Agrobacterium group</taxon>
        <taxon>Rhizobium</taxon>
    </lineage>
</organism>
<feature type="transmembrane region" description="Helical" evidence="6">
    <location>
        <begin position="215"/>
        <end position="241"/>
    </location>
</feature>
<dbReference type="RefSeq" id="WP_183923943.1">
    <property type="nucleotide sequence ID" value="NZ_JACIGM010000002.1"/>
</dbReference>
<feature type="transmembrane region" description="Helical" evidence="6">
    <location>
        <begin position="168"/>
        <end position="187"/>
    </location>
</feature>
<comment type="subcellular location">
    <subcellularLocation>
        <location evidence="1">Cell membrane</location>
        <topology evidence="1">Multi-pass membrane protein</topology>
    </subcellularLocation>
</comment>
<evidence type="ECO:0000256" key="4">
    <source>
        <dbReference type="ARBA" id="ARBA00022989"/>
    </source>
</evidence>
<evidence type="ECO:0000256" key="5">
    <source>
        <dbReference type="ARBA" id="ARBA00023136"/>
    </source>
</evidence>
<feature type="transmembrane region" description="Helical" evidence="6">
    <location>
        <begin position="313"/>
        <end position="332"/>
    </location>
</feature>
<dbReference type="PANTHER" id="PTHR47089">
    <property type="entry name" value="ABC TRANSPORTER, PERMEASE PROTEIN"/>
    <property type="match status" value="1"/>
</dbReference>
<evidence type="ECO:0000256" key="2">
    <source>
        <dbReference type="ARBA" id="ARBA00022475"/>
    </source>
</evidence>
<keyword evidence="7" id="KW-0762">Sugar transport</keyword>
<proteinExistence type="predicted"/>
<dbReference type="GO" id="GO:0005886">
    <property type="term" value="C:plasma membrane"/>
    <property type="evidence" value="ECO:0007669"/>
    <property type="project" value="UniProtKB-SubCell"/>
</dbReference>
<evidence type="ECO:0000313" key="7">
    <source>
        <dbReference type="EMBL" id="MBB4273585.1"/>
    </source>
</evidence>
<keyword evidence="7" id="KW-0813">Transport</keyword>